<evidence type="ECO:0000256" key="1">
    <source>
        <dbReference type="SAM" id="SignalP"/>
    </source>
</evidence>
<keyword evidence="1" id="KW-0732">Signal</keyword>
<proteinExistence type="predicted"/>
<gene>
    <name evidence="2" type="ORF">N5J77_24340</name>
</gene>
<reference evidence="2" key="1">
    <citation type="submission" date="2022-09" db="EMBL/GenBank/DDBJ databases">
        <title>Intensive care unit water sources are persistently colonized with multi-drug resistant bacteria and are the site of extensive horizontal gene transfer of antibiotic resistance genes.</title>
        <authorList>
            <person name="Diorio-Toth L."/>
        </authorList>
    </citation>
    <scope>NUCLEOTIDE SEQUENCE</scope>
    <source>
        <strain evidence="2">GD03659</strain>
    </source>
</reference>
<name>A0AA43BAA4_SPHYA</name>
<dbReference type="Proteomes" id="UP001162318">
    <property type="component" value="Unassembled WGS sequence"/>
</dbReference>
<protein>
    <submittedName>
        <fullName evidence="2">Uncharacterized protein</fullName>
    </submittedName>
</protein>
<feature type="signal peptide" evidence="1">
    <location>
        <begin position="1"/>
        <end position="26"/>
    </location>
</feature>
<sequence length="105" mass="12463">MNKVFKLACVASISSLSLNVASVAYADPGHGHGGRREIQAPYYPGPNNSRIPYQTGYYQDSRNQRQKYTYPRDWKNYNRPQSWYQSHPSWHTFDHPDWYRRDARH</sequence>
<dbReference type="EMBL" id="JAOCKX010000053">
    <property type="protein sequence ID" value="MDH2134266.1"/>
    <property type="molecule type" value="Genomic_DNA"/>
</dbReference>
<accession>A0AA43BAA4</accession>
<evidence type="ECO:0000313" key="3">
    <source>
        <dbReference type="Proteomes" id="UP001162318"/>
    </source>
</evidence>
<comment type="caution">
    <text evidence="2">The sequence shown here is derived from an EMBL/GenBank/DDBJ whole genome shotgun (WGS) entry which is preliminary data.</text>
</comment>
<feature type="chain" id="PRO_5041406301" evidence="1">
    <location>
        <begin position="27"/>
        <end position="105"/>
    </location>
</feature>
<dbReference type="RefSeq" id="WP_279729724.1">
    <property type="nucleotide sequence ID" value="NZ_JAOCKX010000053.1"/>
</dbReference>
<dbReference type="AlphaFoldDB" id="A0AA43BAA4"/>
<organism evidence="2 3">
    <name type="scientific">Sphingobium yanoikuyae</name>
    <name type="common">Sphingomonas yanoikuyae</name>
    <dbReference type="NCBI Taxonomy" id="13690"/>
    <lineage>
        <taxon>Bacteria</taxon>
        <taxon>Pseudomonadati</taxon>
        <taxon>Pseudomonadota</taxon>
        <taxon>Alphaproteobacteria</taxon>
        <taxon>Sphingomonadales</taxon>
        <taxon>Sphingomonadaceae</taxon>
        <taxon>Sphingobium</taxon>
    </lineage>
</organism>
<evidence type="ECO:0000313" key="2">
    <source>
        <dbReference type="EMBL" id="MDH2134266.1"/>
    </source>
</evidence>